<sequence>MKNHVTWNVIELTIFEAIRSDLSAARSGIMRGNNLPSQHRIFTALLKAGYLTKTFDPARCWRPMERHCDNEIEASISNTFEEYLAQHKKGVLKIGPDIVRRIYQALAQKGYVRKK</sequence>
<evidence type="ECO:0000313" key="2">
    <source>
        <dbReference type="Proteomes" id="UP000177629"/>
    </source>
</evidence>
<comment type="caution">
    <text evidence="1">The sequence shown here is derived from an EMBL/GenBank/DDBJ whole genome shotgun (WGS) entry which is preliminary data.</text>
</comment>
<reference evidence="1 2" key="1">
    <citation type="journal article" date="2016" name="Nat. Commun.">
        <title>Thousands of microbial genomes shed light on interconnected biogeochemical processes in an aquifer system.</title>
        <authorList>
            <person name="Anantharaman K."/>
            <person name="Brown C.T."/>
            <person name="Hug L.A."/>
            <person name="Sharon I."/>
            <person name="Castelle C.J."/>
            <person name="Probst A.J."/>
            <person name="Thomas B.C."/>
            <person name="Singh A."/>
            <person name="Wilkins M.J."/>
            <person name="Karaoz U."/>
            <person name="Brodie E.L."/>
            <person name="Williams K.H."/>
            <person name="Hubbard S.S."/>
            <person name="Banfield J.F."/>
        </authorList>
    </citation>
    <scope>NUCLEOTIDE SEQUENCE [LARGE SCALE GENOMIC DNA]</scope>
</reference>
<protein>
    <submittedName>
        <fullName evidence="1">Uncharacterized protein</fullName>
    </submittedName>
</protein>
<dbReference type="AlphaFoldDB" id="A0A1G2PKK4"/>
<dbReference type="Proteomes" id="UP000177629">
    <property type="component" value="Unassembled WGS sequence"/>
</dbReference>
<gene>
    <name evidence="1" type="ORF">A2806_04290</name>
</gene>
<accession>A0A1G2PKK4</accession>
<evidence type="ECO:0000313" key="1">
    <source>
        <dbReference type="EMBL" id="OHA48885.1"/>
    </source>
</evidence>
<dbReference type="EMBL" id="MHSS01000002">
    <property type="protein sequence ID" value="OHA48885.1"/>
    <property type="molecule type" value="Genomic_DNA"/>
</dbReference>
<organism evidence="1 2">
    <name type="scientific">Candidatus Terrybacteria bacterium RIFCSPHIGHO2_01_FULL_48_17</name>
    <dbReference type="NCBI Taxonomy" id="1802362"/>
    <lineage>
        <taxon>Bacteria</taxon>
        <taxon>Candidatus Terryibacteriota</taxon>
    </lineage>
</organism>
<name>A0A1G2PKK4_9BACT</name>
<proteinExistence type="predicted"/>
<dbReference type="STRING" id="1802362.A2806_04290"/>